<evidence type="ECO:0000256" key="1">
    <source>
        <dbReference type="SAM" id="Phobius"/>
    </source>
</evidence>
<keyword evidence="1" id="KW-0812">Transmembrane</keyword>
<gene>
    <name evidence="2" type="ORF">N658DRAFT_171646</name>
</gene>
<evidence type="ECO:0000313" key="2">
    <source>
        <dbReference type="EMBL" id="KAK4099229.1"/>
    </source>
</evidence>
<comment type="caution">
    <text evidence="2">The sequence shown here is derived from an EMBL/GenBank/DDBJ whole genome shotgun (WGS) entry which is preliminary data.</text>
</comment>
<name>A0AAN6PYY7_9PEZI</name>
<dbReference type="AlphaFoldDB" id="A0AAN6PYY7"/>
<evidence type="ECO:0000313" key="3">
    <source>
        <dbReference type="Proteomes" id="UP001305647"/>
    </source>
</evidence>
<keyword evidence="3" id="KW-1185">Reference proteome</keyword>
<reference evidence="2" key="2">
    <citation type="submission" date="2023-05" db="EMBL/GenBank/DDBJ databases">
        <authorList>
            <consortium name="Lawrence Berkeley National Laboratory"/>
            <person name="Steindorff A."/>
            <person name="Hensen N."/>
            <person name="Bonometti L."/>
            <person name="Westerberg I."/>
            <person name="Brannstrom I.O."/>
            <person name="Guillou S."/>
            <person name="Cros-Aarteil S."/>
            <person name="Calhoun S."/>
            <person name="Haridas S."/>
            <person name="Kuo A."/>
            <person name="Mondo S."/>
            <person name="Pangilinan J."/>
            <person name="Riley R."/>
            <person name="Labutti K."/>
            <person name="Andreopoulos B."/>
            <person name="Lipzen A."/>
            <person name="Chen C."/>
            <person name="Yanf M."/>
            <person name="Daum C."/>
            <person name="Ng V."/>
            <person name="Clum A."/>
            <person name="Ohm R."/>
            <person name="Martin F."/>
            <person name="Silar P."/>
            <person name="Natvig D."/>
            <person name="Lalanne C."/>
            <person name="Gautier V."/>
            <person name="Ament-Velasquez S.L."/>
            <person name="Kruys A."/>
            <person name="Hutchinson M.I."/>
            <person name="Powell A.J."/>
            <person name="Barry K."/>
            <person name="Miller A.N."/>
            <person name="Grigoriev I.V."/>
            <person name="Debuchy R."/>
            <person name="Gladieux P."/>
            <person name="Thoren M.H."/>
            <person name="Johannesson H."/>
        </authorList>
    </citation>
    <scope>NUCLEOTIDE SEQUENCE</scope>
    <source>
        <strain evidence="2">CBS 757.83</strain>
    </source>
</reference>
<keyword evidence="1" id="KW-0472">Membrane</keyword>
<protein>
    <submittedName>
        <fullName evidence="2">Uncharacterized protein</fullName>
    </submittedName>
</protein>
<sequence>MIYKLTLRFMYMMYILRVNLIDMIMMLYMYSLVRYPWLTPTPFLPIAPFQNLNPQAQKPATS</sequence>
<dbReference type="EMBL" id="MU863651">
    <property type="protein sequence ID" value="KAK4099229.1"/>
    <property type="molecule type" value="Genomic_DNA"/>
</dbReference>
<keyword evidence="1" id="KW-1133">Transmembrane helix</keyword>
<feature type="transmembrane region" description="Helical" evidence="1">
    <location>
        <begin position="12"/>
        <end position="33"/>
    </location>
</feature>
<reference evidence="2" key="1">
    <citation type="journal article" date="2023" name="Mol. Phylogenet. Evol.">
        <title>Genome-scale phylogeny and comparative genomics of the fungal order Sordariales.</title>
        <authorList>
            <person name="Hensen N."/>
            <person name="Bonometti L."/>
            <person name="Westerberg I."/>
            <person name="Brannstrom I.O."/>
            <person name="Guillou S."/>
            <person name="Cros-Aarteil S."/>
            <person name="Calhoun S."/>
            <person name="Haridas S."/>
            <person name="Kuo A."/>
            <person name="Mondo S."/>
            <person name="Pangilinan J."/>
            <person name="Riley R."/>
            <person name="LaButti K."/>
            <person name="Andreopoulos B."/>
            <person name="Lipzen A."/>
            <person name="Chen C."/>
            <person name="Yan M."/>
            <person name="Daum C."/>
            <person name="Ng V."/>
            <person name="Clum A."/>
            <person name="Steindorff A."/>
            <person name="Ohm R.A."/>
            <person name="Martin F."/>
            <person name="Silar P."/>
            <person name="Natvig D.O."/>
            <person name="Lalanne C."/>
            <person name="Gautier V."/>
            <person name="Ament-Velasquez S.L."/>
            <person name="Kruys A."/>
            <person name="Hutchinson M.I."/>
            <person name="Powell A.J."/>
            <person name="Barry K."/>
            <person name="Miller A.N."/>
            <person name="Grigoriev I.V."/>
            <person name="Debuchy R."/>
            <person name="Gladieux P."/>
            <person name="Hiltunen Thoren M."/>
            <person name="Johannesson H."/>
        </authorList>
    </citation>
    <scope>NUCLEOTIDE SEQUENCE</scope>
    <source>
        <strain evidence="2">CBS 757.83</strain>
    </source>
</reference>
<organism evidence="2 3">
    <name type="scientific">Parathielavia hyrcaniae</name>
    <dbReference type="NCBI Taxonomy" id="113614"/>
    <lineage>
        <taxon>Eukaryota</taxon>
        <taxon>Fungi</taxon>
        <taxon>Dikarya</taxon>
        <taxon>Ascomycota</taxon>
        <taxon>Pezizomycotina</taxon>
        <taxon>Sordariomycetes</taxon>
        <taxon>Sordariomycetidae</taxon>
        <taxon>Sordariales</taxon>
        <taxon>Chaetomiaceae</taxon>
        <taxon>Parathielavia</taxon>
    </lineage>
</organism>
<accession>A0AAN6PYY7</accession>
<proteinExistence type="predicted"/>
<dbReference type="Proteomes" id="UP001305647">
    <property type="component" value="Unassembled WGS sequence"/>
</dbReference>